<dbReference type="FunFam" id="1.25.40.10:FF:000361">
    <property type="entry name" value="Pentatricopeptide repeat-containing protein chloroplastic"/>
    <property type="match status" value="1"/>
</dbReference>
<comment type="caution">
    <text evidence="5">The sequence shown here is derived from an EMBL/GenBank/DDBJ whole genome shotgun (WGS) entry which is preliminary data.</text>
</comment>
<dbReference type="InterPro" id="IPR011990">
    <property type="entry name" value="TPR-like_helical_dom_sf"/>
</dbReference>
<evidence type="ECO:0000259" key="4">
    <source>
        <dbReference type="Pfam" id="PF14432"/>
    </source>
</evidence>
<feature type="repeat" description="PPR" evidence="3">
    <location>
        <begin position="75"/>
        <end position="105"/>
    </location>
</feature>
<dbReference type="GO" id="GO:0008270">
    <property type="term" value="F:zinc ion binding"/>
    <property type="evidence" value="ECO:0007669"/>
    <property type="project" value="InterPro"/>
</dbReference>
<dbReference type="Pfam" id="PF13041">
    <property type="entry name" value="PPR_2"/>
    <property type="match status" value="3"/>
</dbReference>
<protein>
    <recommendedName>
        <fullName evidence="4">DYW domain-containing protein</fullName>
    </recommendedName>
</protein>
<evidence type="ECO:0000313" key="5">
    <source>
        <dbReference type="EMBL" id="KAK2983393.1"/>
    </source>
</evidence>
<keyword evidence="6" id="KW-1185">Reference proteome</keyword>
<organism evidence="5 6">
    <name type="scientific">Escallonia rubra</name>
    <dbReference type="NCBI Taxonomy" id="112253"/>
    <lineage>
        <taxon>Eukaryota</taxon>
        <taxon>Viridiplantae</taxon>
        <taxon>Streptophyta</taxon>
        <taxon>Embryophyta</taxon>
        <taxon>Tracheophyta</taxon>
        <taxon>Spermatophyta</taxon>
        <taxon>Magnoliopsida</taxon>
        <taxon>eudicotyledons</taxon>
        <taxon>Gunneridae</taxon>
        <taxon>Pentapetalae</taxon>
        <taxon>asterids</taxon>
        <taxon>campanulids</taxon>
        <taxon>Escalloniales</taxon>
        <taxon>Escalloniaceae</taxon>
        <taxon>Escallonia</taxon>
    </lineage>
</organism>
<feature type="repeat" description="PPR" evidence="3">
    <location>
        <begin position="223"/>
        <end position="257"/>
    </location>
</feature>
<dbReference type="PANTHER" id="PTHR47926:SF427">
    <property type="entry name" value="TETRATRICOPEPTIDE-LIKE HELICAL DOMAIN SUPERFAMILY"/>
    <property type="match status" value="1"/>
</dbReference>
<evidence type="ECO:0000256" key="2">
    <source>
        <dbReference type="ARBA" id="ARBA00022737"/>
    </source>
</evidence>
<dbReference type="InterPro" id="IPR046960">
    <property type="entry name" value="PPR_At4g14850-like_plant"/>
</dbReference>
<keyword evidence="2" id="KW-0677">Repeat</keyword>
<dbReference type="Proteomes" id="UP001187471">
    <property type="component" value="Unassembled WGS sequence"/>
</dbReference>
<gene>
    <name evidence="5" type="ORF">RJ640_016017</name>
</gene>
<name>A0AA88RC29_9ASTE</name>
<dbReference type="EMBL" id="JAVXUO010001330">
    <property type="protein sequence ID" value="KAK2983393.1"/>
    <property type="molecule type" value="Genomic_DNA"/>
</dbReference>
<accession>A0AA88RC29</accession>
<dbReference type="Pfam" id="PF20430">
    <property type="entry name" value="Eplus_motif"/>
    <property type="match status" value="1"/>
</dbReference>
<dbReference type="GO" id="GO:0009451">
    <property type="term" value="P:RNA modification"/>
    <property type="evidence" value="ECO:0007669"/>
    <property type="project" value="InterPro"/>
</dbReference>
<dbReference type="Pfam" id="PF01535">
    <property type="entry name" value="PPR"/>
    <property type="match status" value="3"/>
</dbReference>
<evidence type="ECO:0000313" key="6">
    <source>
        <dbReference type="Proteomes" id="UP001187471"/>
    </source>
</evidence>
<dbReference type="PROSITE" id="PS51375">
    <property type="entry name" value="PPR"/>
    <property type="match status" value="5"/>
</dbReference>
<dbReference type="Gene3D" id="1.25.40.10">
    <property type="entry name" value="Tetratricopeptide repeat domain"/>
    <property type="match status" value="4"/>
</dbReference>
<feature type="repeat" description="PPR" evidence="3">
    <location>
        <begin position="258"/>
        <end position="292"/>
    </location>
</feature>
<dbReference type="FunFam" id="1.25.40.10:FF:000393">
    <property type="entry name" value="Pentatricopeptide repeat-containing protein At1g20230"/>
    <property type="match status" value="1"/>
</dbReference>
<sequence>MVDEGVRPDRFVFPKVYKACAELKDYGVGKEVYDYMLDIGFEGNHWVKRSLLDMFIKCGRMDIAKRLFEQMGVGDVVMCNMMVSGYVSRRDFSKALKCINDMKEAQKCFMEMSRSEGLESNVVSWTALITGHEQNGFSAQALNIFKKMVITGIKPNSVTIASVVSACSNLSLSRYGKEIHGYCIKKDVLDSDLSVANSLLDFYSKCQSLDVARLKFSKIKRKDLVSWNAMLAGYAIRGSREDAVKLLQEMELQGIEPNTITWNGLITGFTQYGDGKAGLAFFYMMREMGTCPNRTTISGALAVCAQVHDMKLGKEIHSYVIRNKIELSTGVGSALISMYSACGSLKLACSVFNELPIKDVVIWNSIIAACAQSGHGSVALNLLREMNMSGVVPDTVTMISSLPACSRLAALRQGKEIHQFIIRHGFNSCNTLSNALIDMYGRHSGLIEEGWEYFEMMKEVYDIDPAMEQYACMVDLMACAGQFTETMEFIGKMPFEPNAAIWGSLLGASRIYSNPEIAEYAAQYLFELEPQISGNYILLANIYSTLGRWEDAAKIRCLMKERGVTKLSGCSWTEVGRKVYSFIVGDMSHPLMDQILAKMQSLYLEIEEIGYVPDTKFVLQDVEEAEKEFSLCGHSEKLALAFGLISTPAGTPLRIIKNLRVCGDCHLATKYISKVENREIIMRDNYRFHHFVNGACSCGDYW</sequence>
<dbReference type="InterPro" id="IPR002885">
    <property type="entry name" value="PPR_rpt"/>
</dbReference>
<evidence type="ECO:0000256" key="1">
    <source>
        <dbReference type="ARBA" id="ARBA00006643"/>
    </source>
</evidence>
<feature type="domain" description="DYW" evidence="4">
    <location>
        <begin position="610"/>
        <end position="702"/>
    </location>
</feature>
<dbReference type="Pfam" id="PF20431">
    <property type="entry name" value="E_motif"/>
    <property type="match status" value="1"/>
</dbReference>
<evidence type="ECO:0000256" key="3">
    <source>
        <dbReference type="PROSITE-ProRule" id="PRU00708"/>
    </source>
</evidence>
<dbReference type="PANTHER" id="PTHR47926">
    <property type="entry name" value="PENTATRICOPEPTIDE REPEAT-CONTAINING PROTEIN"/>
    <property type="match status" value="1"/>
</dbReference>
<dbReference type="FunFam" id="1.25.40.10:FF:000366">
    <property type="entry name" value="Pentatricopeptide (PPR) repeat-containing protein"/>
    <property type="match status" value="1"/>
</dbReference>
<feature type="repeat" description="PPR" evidence="3">
    <location>
        <begin position="121"/>
        <end position="155"/>
    </location>
</feature>
<dbReference type="InterPro" id="IPR046849">
    <property type="entry name" value="E2_motif"/>
</dbReference>
<dbReference type="NCBIfam" id="TIGR00756">
    <property type="entry name" value="PPR"/>
    <property type="match status" value="5"/>
</dbReference>
<dbReference type="GO" id="GO:0003723">
    <property type="term" value="F:RNA binding"/>
    <property type="evidence" value="ECO:0007669"/>
    <property type="project" value="InterPro"/>
</dbReference>
<dbReference type="InterPro" id="IPR032867">
    <property type="entry name" value="DYW_dom"/>
</dbReference>
<dbReference type="AlphaFoldDB" id="A0AA88RC29"/>
<reference evidence="5" key="1">
    <citation type="submission" date="2022-12" db="EMBL/GenBank/DDBJ databases">
        <title>Draft genome assemblies for two species of Escallonia (Escalloniales).</title>
        <authorList>
            <person name="Chanderbali A."/>
            <person name="Dervinis C."/>
            <person name="Anghel I."/>
            <person name="Soltis D."/>
            <person name="Soltis P."/>
            <person name="Zapata F."/>
        </authorList>
    </citation>
    <scope>NUCLEOTIDE SEQUENCE</scope>
    <source>
        <strain evidence="5">UCBG92.1500</strain>
        <tissue evidence="5">Leaf</tissue>
    </source>
</reference>
<proteinExistence type="inferred from homology"/>
<dbReference type="InterPro" id="IPR046848">
    <property type="entry name" value="E_motif"/>
</dbReference>
<dbReference type="Pfam" id="PF14432">
    <property type="entry name" value="DYW_deaminase"/>
    <property type="match status" value="1"/>
</dbReference>
<feature type="repeat" description="PPR" evidence="3">
    <location>
        <begin position="359"/>
        <end position="393"/>
    </location>
</feature>
<comment type="similarity">
    <text evidence="1">Belongs to the PPR family. PCMP-H subfamily.</text>
</comment>